<evidence type="ECO:0000256" key="5">
    <source>
        <dbReference type="ARBA" id="ARBA00039879"/>
    </source>
</evidence>
<protein>
    <recommendedName>
        <fullName evidence="5 7">Arsenate reductase</fullName>
        <ecNumber evidence="4 7">1.20.4.1</ecNumber>
    </recommendedName>
</protein>
<comment type="caution">
    <text evidence="8">The sequence shown here is derived from an EMBL/GenBank/DDBJ whole genome shotgun (WGS) entry which is preliminary data.</text>
</comment>
<evidence type="ECO:0000256" key="1">
    <source>
        <dbReference type="ARBA" id="ARBA00007198"/>
    </source>
</evidence>
<evidence type="ECO:0000313" key="9">
    <source>
        <dbReference type="Proteomes" id="UP001214976"/>
    </source>
</evidence>
<dbReference type="EC" id="1.20.4.1" evidence="4 7"/>
<reference evidence="8" key="1">
    <citation type="submission" date="2023-03" db="EMBL/GenBank/DDBJ databases">
        <title>Classification of Bisgaard taxon 6 and taxon 10 as Exercitatus varius gen. nov., spec. nov.</title>
        <authorList>
            <person name="Christensen H."/>
        </authorList>
    </citation>
    <scope>NUCLEOTIDE SEQUENCE</scope>
    <source>
        <strain evidence="8">86116</strain>
    </source>
</reference>
<dbReference type="InterPro" id="IPR006659">
    <property type="entry name" value="Arsenate_reductase"/>
</dbReference>
<dbReference type="Gene3D" id="3.40.30.10">
    <property type="entry name" value="Glutaredoxin"/>
    <property type="match status" value="1"/>
</dbReference>
<evidence type="ECO:0000256" key="4">
    <source>
        <dbReference type="ARBA" id="ARBA00038969"/>
    </source>
</evidence>
<dbReference type="NCBIfam" id="TIGR00014">
    <property type="entry name" value="arsC"/>
    <property type="match status" value="1"/>
</dbReference>
<dbReference type="GO" id="GO:0046685">
    <property type="term" value="P:response to arsenic-containing substance"/>
    <property type="evidence" value="ECO:0007669"/>
    <property type="project" value="UniProtKB-KW"/>
</dbReference>
<accession>A0AAW6Q9R2</accession>
<keyword evidence="2" id="KW-0059">Arsenical resistance</keyword>
<comment type="similarity">
    <text evidence="1 6 7">Belongs to the ArsC family.</text>
</comment>
<evidence type="ECO:0000256" key="3">
    <source>
        <dbReference type="ARBA" id="ARBA00023002"/>
    </source>
</evidence>
<dbReference type="PANTHER" id="PTHR30041:SF5">
    <property type="entry name" value="ARSENATE REDUCTASE-RELATED"/>
    <property type="match status" value="1"/>
</dbReference>
<evidence type="ECO:0000256" key="2">
    <source>
        <dbReference type="ARBA" id="ARBA00022849"/>
    </source>
</evidence>
<dbReference type="RefSeq" id="WP_317477226.1">
    <property type="nucleotide sequence ID" value="NZ_JARQTW010000010.1"/>
</dbReference>
<dbReference type="Proteomes" id="UP001214976">
    <property type="component" value="Unassembled WGS sequence"/>
</dbReference>
<evidence type="ECO:0000256" key="7">
    <source>
        <dbReference type="RuleBase" id="RU362029"/>
    </source>
</evidence>
<dbReference type="PANTHER" id="PTHR30041">
    <property type="entry name" value="ARSENATE REDUCTASE"/>
    <property type="match status" value="1"/>
</dbReference>
<dbReference type="Pfam" id="PF03960">
    <property type="entry name" value="ArsC"/>
    <property type="match status" value="1"/>
</dbReference>
<dbReference type="CDD" id="cd03034">
    <property type="entry name" value="ArsC_ArsC"/>
    <property type="match status" value="1"/>
</dbReference>
<dbReference type="EMBL" id="JARQTW010000010">
    <property type="protein sequence ID" value="MDG2950161.1"/>
    <property type="molecule type" value="Genomic_DNA"/>
</dbReference>
<dbReference type="InterPro" id="IPR036249">
    <property type="entry name" value="Thioredoxin-like_sf"/>
</dbReference>
<gene>
    <name evidence="8" type="primary">arsC</name>
    <name evidence="8" type="ORF">P7M15_06460</name>
</gene>
<evidence type="ECO:0000256" key="6">
    <source>
        <dbReference type="PROSITE-ProRule" id="PRU01282"/>
    </source>
</evidence>
<organism evidence="8 9">
    <name type="scientific">Exercitatus varius</name>
    <dbReference type="NCBI Taxonomy" id="67857"/>
    <lineage>
        <taxon>Bacteria</taxon>
        <taxon>Pseudomonadati</taxon>
        <taxon>Pseudomonadota</taxon>
        <taxon>Gammaproteobacteria</taxon>
        <taxon>Pasteurellales</taxon>
        <taxon>Pasteurellaceae</taxon>
        <taxon>Exercitatus</taxon>
    </lineage>
</organism>
<dbReference type="GO" id="GO:0008794">
    <property type="term" value="F:arsenate reductase (glutaredoxin) activity"/>
    <property type="evidence" value="ECO:0007669"/>
    <property type="project" value="UniProtKB-UniRule"/>
</dbReference>
<keyword evidence="3 7" id="KW-0560">Oxidoreductase</keyword>
<proteinExistence type="inferred from homology"/>
<dbReference type="SUPFAM" id="SSF52833">
    <property type="entry name" value="Thioredoxin-like"/>
    <property type="match status" value="1"/>
</dbReference>
<dbReference type="AlphaFoldDB" id="A0AAW6Q9R2"/>
<evidence type="ECO:0000313" key="8">
    <source>
        <dbReference type="EMBL" id="MDG2950161.1"/>
    </source>
</evidence>
<dbReference type="PROSITE" id="PS51353">
    <property type="entry name" value="ARSC"/>
    <property type="match status" value="1"/>
</dbReference>
<comment type="catalytic activity">
    <reaction evidence="7">
        <text>[glutaredoxin]-dithiol + arsenate + glutathione + H(+) = glutathionyl-S-S-[glutaredoxin] + arsenite + H2O</text>
        <dbReference type="Rhea" id="RHEA:22016"/>
        <dbReference type="Rhea" id="RHEA-COMP:10729"/>
        <dbReference type="Rhea" id="RHEA-COMP:17668"/>
        <dbReference type="ChEBI" id="CHEBI:15377"/>
        <dbReference type="ChEBI" id="CHEBI:15378"/>
        <dbReference type="ChEBI" id="CHEBI:29242"/>
        <dbReference type="ChEBI" id="CHEBI:29950"/>
        <dbReference type="ChEBI" id="CHEBI:48597"/>
        <dbReference type="ChEBI" id="CHEBI:57925"/>
        <dbReference type="ChEBI" id="CHEBI:146199"/>
        <dbReference type="EC" id="1.20.4.1"/>
    </reaction>
</comment>
<dbReference type="InterPro" id="IPR006660">
    <property type="entry name" value="Arsenate_reductase-like"/>
</dbReference>
<sequence length="137" mass="15224">MCSVTIYHNPKCGTSRNTLALIRHLGIEPTIIHYLEQPPSETVLRELLAKMALAPRQLLRTNVPPYLEKGLDDLTLSDDALIAAMLADPILINRPIAVTEKGVRLCRPSEVFLQISPRPLQTDFIKEDGDVIAAETK</sequence>
<name>A0AAW6Q9R2_9PAST</name>